<dbReference type="PROSITE" id="PS00108">
    <property type="entry name" value="PROTEIN_KINASE_ST"/>
    <property type="match status" value="1"/>
</dbReference>
<dbReference type="Pfam" id="PF00069">
    <property type="entry name" value="Pkinase"/>
    <property type="match status" value="1"/>
</dbReference>
<evidence type="ECO:0000259" key="8">
    <source>
        <dbReference type="PROSITE" id="PS50011"/>
    </source>
</evidence>
<dbReference type="PROSITE" id="PS50011">
    <property type="entry name" value="PROTEIN_KINASE_DOM"/>
    <property type="match status" value="1"/>
</dbReference>
<evidence type="ECO:0000256" key="1">
    <source>
        <dbReference type="ARBA" id="ARBA00022527"/>
    </source>
</evidence>
<dbReference type="PROSITE" id="PS00107">
    <property type="entry name" value="PROTEIN_KINASE_ATP"/>
    <property type="match status" value="1"/>
</dbReference>
<keyword evidence="1" id="KW-0723">Serine/threonine-protein kinase</keyword>
<evidence type="ECO:0000256" key="6">
    <source>
        <dbReference type="PROSITE-ProRule" id="PRU10141"/>
    </source>
</evidence>
<keyword evidence="5 6" id="KW-0067">ATP-binding</keyword>
<proteinExistence type="predicted"/>
<dbReference type="FunFam" id="3.30.200.20:FF:000042">
    <property type="entry name" value="Aurora kinase A"/>
    <property type="match status" value="1"/>
</dbReference>
<keyword evidence="4" id="KW-0418">Kinase</keyword>
<dbReference type="EMBL" id="JABANP010000297">
    <property type="protein sequence ID" value="KAF4684695.1"/>
    <property type="molecule type" value="Genomic_DNA"/>
</dbReference>
<sequence length="682" mass="77552">MAGKMSLDDFYFVRTLGTGSFGRVKYAKYKGDGQYYAVKFMKKHEILKLKQVDHINAERNILNQLNHPFIVNMKGSFKDNRFVYIVMEVVGGGELFTHLRRARKFTDEQSKFYGAQIAATFEYMHCKNIVHRDLKPENILLCADGYSKLTDFGFAKIIEPGARTYTLCGTPEYIAPEVLLNKGHGKPVDWWTLGILIYEMIVGQPPFCDEEPMGIYQKILAGKIYFPKYFDKNAKGLVKKLLTADLSKRYGNLKNGADDIKKHKWFATIAWDKLVRKEIPPPYKPEMKDEKDVSNYEDIPESTELPPSVPAAADPFTDWMFIINKNNKVITSFISMLYKFNYTLSMVYGRYCSGVRAHFALASDSTVAYMTLGGGRNSQRRQQPSDEDKIFIPSWKPLLRPDIVGFSHIISGTQADDRKQKKGHFEAVVTRDVPLTGAQLQSLYDDAIPEVHNDVDTSTFLPDPDNTIDLDFDSDDDDETDDMTGWEPRPKLYIELKEPRLVDVVGFMYSPWDRNFGRRVYPTYSVNGVDYFSFLDSGGLYATIPRIGNLNRGNPALHNPKVLEMRRHQPVMVKYIRLEFPNGCGRRLYSVCVCGPIWWPKVRDIVTGLALVQQGRATLIPSTVKQALEDGKSLADAIAKLPVDSLWSPVLAGAFQKLAFPTNTQSASYRLPQTTMYILSFL</sequence>
<dbReference type="SUPFAM" id="SSF56112">
    <property type="entry name" value="Protein kinase-like (PK-like)"/>
    <property type="match status" value="1"/>
</dbReference>
<feature type="region of interest" description="Disordered" evidence="7">
    <location>
        <begin position="466"/>
        <end position="486"/>
    </location>
</feature>
<dbReference type="SMART" id="SM00133">
    <property type="entry name" value="S_TK_X"/>
    <property type="match status" value="1"/>
</dbReference>
<evidence type="ECO:0000313" key="10">
    <source>
        <dbReference type="EMBL" id="KAF4684695.1"/>
    </source>
</evidence>
<evidence type="ECO:0000256" key="5">
    <source>
        <dbReference type="ARBA" id="ARBA00022840"/>
    </source>
</evidence>
<dbReference type="OrthoDB" id="63267at2759"/>
<dbReference type="GO" id="GO:0005524">
    <property type="term" value="F:ATP binding"/>
    <property type="evidence" value="ECO:0007669"/>
    <property type="project" value="UniProtKB-UniRule"/>
</dbReference>
<dbReference type="FunFam" id="1.10.510.10:FF:000005">
    <property type="entry name" value="cAMP-dependent protein kinase catalytic subunit alpha"/>
    <property type="match status" value="1"/>
</dbReference>
<dbReference type="Gene3D" id="1.10.510.10">
    <property type="entry name" value="Transferase(Phosphotransferase) domain 1"/>
    <property type="match status" value="1"/>
</dbReference>
<evidence type="ECO:0000256" key="2">
    <source>
        <dbReference type="ARBA" id="ARBA00022679"/>
    </source>
</evidence>
<dbReference type="PROSITE" id="PS51285">
    <property type="entry name" value="AGC_KINASE_CTER"/>
    <property type="match status" value="1"/>
</dbReference>
<keyword evidence="2" id="KW-0808">Transferase</keyword>
<dbReference type="InterPro" id="IPR011009">
    <property type="entry name" value="Kinase-like_dom_sf"/>
</dbReference>
<dbReference type="PANTHER" id="PTHR24353:SF37">
    <property type="entry name" value="CAMP-DEPENDENT PROTEIN KINASE CATALYTIC SUBUNIT PRKX"/>
    <property type="match status" value="1"/>
</dbReference>
<protein>
    <submittedName>
        <fullName evidence="10">Uncharacterized protein</fullName>
    </submittedName>
</protein>
<evidence type="ECO:0000256" key="7">
    <source>
        <dbReference type="SAM" id="MobiDB-lite"/>
    </source>
</evidence>
<reference evidence="10 11" key="1">
    <citation type="submission" date="2020-04" db="EMBL/GenBank/DDBJ databases">
        <title>Perkinsus olseni comparative genomics.</title>
        <authorList>
            <person name="Bogema D.R."/>
        </authorList>
    </citation>
    <scope>NUCLEOTIDE SEQUENCE [LARGE SCALE GENOMIC DNA]</scope>
    <source>
        <strain evidence="10">00978-12</strain>
    </source>
</reference>
<accession>A0A7J6NLK9</accession>
<dbReference type="InterPro" id="IPR000961">
    <property type="entry name" value="AGC-kinase_C"/>
</dbReference>
<dbReference type="GO" id="GO:0009653">
    <property type="term" value="P:anatomical structure morphogenesis"/>
    <property type="evidence" value="ECO:0007669"/>
    <property type="project" value="UniProtKB-ARBA"/>
</dbReference>
<evidence type="ECO:0000256" key="3">
    <source>
        <dbReference type="ARBA" id="ARBA00022741"/>
    </source>
</evidence>
<feature type="domain" description="AGC-kinase C-terminal" evidence="9">
    <location>
        <begin position="267"/>
        <end position="331"/>
    </location>
</feature>
<name>A0A7J6NLK9_PEROL</name>
<dbReference type="GO" id="GO:0005952">
    <property type="term" value="C:cAMP-dependent protein kinase complex"/>
    <property type="evidence" value="ECO:0007669"/>
    <property type="project" value="TreeGrafter"/>
</dbReference>
<comment type="caution">
    <text evidence="10">The sequence shown here is derived from an EMBL/GenBank/DDBJ whole genome shotgun (WGS) entry which is preliminary data.</text>
</comment>
<feature type="domain" description="Protein kinase" evidence="8">
    <location>
        <begin position="10"/>
        <end position="266"/>
    </location>
</feature>
<dbReference type="GO" id="GO:0004691">
    <property type="term" value="F:cAMP-dependent protein kinase activity"/>
    <property type="evidence" value="ECO:0007669"/>
    <property type="project" value="TreeGrafter"/>
</dbReference>
<feature type="binding site" evidence="6">
    <location>
        <position position="39"/>
    </location>
    <ligand>
        <name>ATP</name>
        <dbReference type="ChEBI" id="CHEBI:30616"/>
    </ligand>
</feature>
<dbReference type="InterPro" id="IPR017441">
    <property type="entry name" value="Protein_kinase_ATP_BS"/>
</dbReference>
<evidence type="ECO:0000313" key="11">
    <source>
        <dbReference type="Proteomes" id="UP000541610"/>
    </source>
</evidence>
<feature type="compositionally biased region" description="Acidic residues" evidence="7">
    <location>
        <begin position="466"/>
        <end position="484"/>
    </location>
</feature>
<evidence type="ECO:0000259" key="9">
    <source>
        <dbReference type="PROSITE" id="PS51285"/>
    </source>
</evidence>
<dbReference type="CDD" id="cd05580">
    <property type="entry name" value="STKc_PKA_like"/>
    <property type="match status" value="1"/>
</dbReference>
<dbReference type="SMART" id="SM00220">
    <property type="entry name" value="S_TKc"/>
    <property type="match status" value="1"/>
</dbReference>
<gene>
    <name evidence="10" type="ORF">FOZ60_007382</name>
</gene>
<dbReference type="InterPro" id="IPR008271">
    <property type="entry name" value="Ser/Thr_kinase_AS"/>
</dbReference>
<keyword evidence="3 6" id="KW-0547">Nucleotide-binding</keyword>
<dbReference type="Gene3D" id="3.30.200.20">
    <property type="entry name" value="Phosphorylase Kinase, domain 1"/>
    <property type="match status" value="1"/>
</dbReference>
<dbReference type="PANTHER" id="PTHR24353">
    <property type="entry name" value="CYCLIC NUCLEOTIDE-DEPENDENT PROTEIN KINASE"/>
    <property type="match status" value="1"/>
</dbReference>
<dbReference type="AlphaFoldDB" id="A0A7J6NLK9"/>
<evidence type="ECO:0000256" key="4">
    <source>
        <dbReference type="ARBA" id="ARBA00022777"/>
    </source>
</evidence>
<dbReference type="InterPro" id="IPR000719">
    <property type="entry name" value="Prot_kinase_dom"/>
</dbReference>
<dbReference type="Proteomes" id="UP000541610">
    <property type="component" value="Unassembled WGS sequence"/>
</dbReference>
<organism evidence="10 11">
    <name type="scientific">Perkinsus olseni</name>
    <name type="common">Perkinsus atlanticus</name>
    <dbReference type="NCBI Taxonomy" id="32597"/>
    <lineage>
        <taxon>Eukaryota</taxon>
        <taxon>Sar</taxon>
        <taxon>Alveolata</taxon>
        <taxon>Perkinsozoa</taxon>
        <taxon>Perkinsea</taxon>
        <taxon>Perkinsida</taxon>
        <taxon>Perkinsidae</taxon>
        <taxon>Perkinsus</taxon>
    </lineage>
</organism>